<dbReference type="PANTHER" id="PTHR47939:SF13">
    <property type="entry name" value="OS03G0201400 PROTEIN"/>
    <property type="match status" value="1"/>
</dbReference>
<evidence type="ECO:0000313" key="8">
    <source>
        <dbReference type="EMBL" id="PRP80719.1"/>
    </source>
</evidence>
<feature type="compositionally biased region" description="Basic and acidic residues" evidence="6">
    <location>
        <begin position="1367"/>
        <end position="1379"/>
    </location>
</feature>
<evidence type="ECO:0000256" key="3">
    <source>
        <dbReference type="ARBA" id="ARBA00022833"/>
    </source>
</evidence>
<feature type="compositionally biased region" description="Polar residues" evidence="6">
    <location>
        <begin position="1342"/>
        <end position="1366"/>
    </location>
</feature>
<feature type="domain" description="LIM zinc-binding" evidence="7">
    <location>
        <begin position="1102"/>
        <end position="1162"/>
    </location>
</feature>
<dbReference type="PROSITE" id="PS51375">
    <property type="entry name" value="PPR"/>
    <property type="match status" value="2"/>
</dbReference>
<dbReference type="Pfam" id="PF13812">
    <property type="entry name" value="PPR_3"/>
    <property type="match status" value="2"/>
</dbReference>
<keyword evidence="9" id="KW-1185">Reference proteome</keyword>
<feature type="region of interest" description="Disordered" evidence="6">
    <location>
        <begin position="29"/>
        <end position="49"/>
    </location>
</feature>
<dbReference type="InterPro" id="IPR050667">
    <property type="entry name" value="PPR-containing_protein"/>
</dbReference>
<organism evidence="8 9">
    <name type="scientific">Planoprotostelium fungivorum</name>
    <dbReference type="NCBI Taxonomy" id="1890364"/>
    <lineage>
        <taxon>Eukaryota</taxon>
        <taxon>Amoebozoa</taxon>
        <taxon>Evosea</taxon>
        <taxon>Variosea</taxon>
        <taxon>Cavosteliida</taxon>
        <taxon>Cavosteliaceae</taxon>
        <taxon>Planoprotostelium</taxon>
    </lineage>
</organism>
<dbReference type="Pfam" id="PF17177">
    <property type="entry name" value="PPR_long"/>
    <property type="match status" value="1"/>
</dbReference>
<dbReference type="InterPro" id="IPR011990">
    <property type="entry name" value="TPR-like_helical_dom_sf"/>
</dbReference>
<dbReference type="EMBL" id="MDYQ01000140">
    <property type="protein sequence ID" value="PRP80719.1"/>
    <property type="molecule type" value="Genomic_DNA"/>
</dbReference>
<keyword evidence="1 4" id="KW-0479">Metal-binding</keyword>
<name>A0A2P6N9V6_9EUKA</name>
<sequence>MLSRICSELSSPNRVGRVTRHASSTFTKRLLNPFSKGQKERPQAGPKPSVLSLIDSAVGIPEQEKVMRQMVEEYNFDVYKKKGQKIDSDRAQFTFAAASEYNDMMTYHSKREETQKLIEWYDKAAEDGRADHHSRGIVITHLIQSKNTPLLKKWLSSNGPNLGRSDYSSVMGYFAREREMGAMLYYFHQMMAHLQVHAYITPYNIVLKYYSRNKFNGRLKAWLEKMNSVEGLFMNSVTYAIMIHHYGVYSDDTQEMIHWVERAESNQVQLNAQAYGSIIFHFYRKKDDQQVTDWMNRMIKAGVPPEESTFTTLLSESIAREDHQGLDKWMDTMSSVFITPTLLSYSTIIKAYSEKEDSERMIRWYKKMVENRIQPDQTMHGIFLNFFAKAGDTSNALTWAKNMTSSGIVLDTKNRNIVLKSFVMAGDEKGMTEEFEKMKREGRVNTATYNTMLGLYSGQGNTYSLLKCFNGMNMGRPDMGTYTIIINHFAKAKQKENVLHWLGEMKKALKYRVDNQTYNRIMGYYLGSTDPNELIFWFDLMIQSGINPSLQSYQIIVSWYLGKEDIEEAMRWLSQMRAQGHKGNVKFYGNLFHHAAIINNEQITDRLLAEMEQDDIEMDGDILSLLAVRRAATGDTSSLRDVIEMMKNSNVKLEPSLFANILTPLMNQPSLKTEIASIAEDLSSVGGTLDTSCFNLMIEYFSSQEDSELCQKWFQLMIEQGSTRDEHTYHSLIRLYSMSNNSRAMEKCFKDMLEDSANIQNREEIYHTIVSHYIANYKLKKVEQWMKKMTKERCKPQEWMYNSIISQCNINGDTEALLFWFQEMTEEGTPTKTTFEPIFHHFTVVRPDTEKRAIEPTSCVMGLVLDHFSGLKDIRKVMSLLEDVHRFSLSVHPSTFKNIIQMKSLRGGEVLTDKLLRSLKMEGPSKRPRRHSHTAAMERGKNVPPGMTLGPIKDISSMHHHWELPPQLPPLSPSLGGMQKQGELASPSKGPAPPYLGRPLDFAPRRNDEGMVPHMRPRSMTTIESRVSRIVEDSTIDDVAASLHSLSEDARIIKSGEIDYRHQLFVLSGFPPSVHIPPTMRRNMWDDKVILNDGQGSPHISTKCARCNQLLTVDKQQVYFSGKTYHSSCFQCAVCDEPLESSCIPVDDKLYCEKDYAKLMENRKDRELPNNIRLTLTAQPARFQISNYNIHPPPALTTDVRTVPLDDNYTVYVHLCEAQQKKIIAGGLQSGDVRVLRMGQTTIYFNGLKLNKMGPIKTEINFRNSRQLSTDFCIRFKLGDRVFYSSVFKLVSSCSQLPQDIRDNVRPSKKAAPTVKSAKTLDSPPASPSPPKSPNRNPSDLGMNNSPSMTNDNQLINSINTITEQPKTMEDVSRIKQEGETPQPTLESNESEQTEIPEDANEKTNRNPLKRTDKTELDAFRIREEFESCVSTGDEEGAARYGRLLAQMYNTLKKPKEGSN</sequence>
<dbReference type="InterPro" id="IPR001781">
    <property type="entry name" value="Znf_LIM"/>
</dbReference>
<accession>A0A2P6N9V6</accession>
<keyword evidence="2" id="KW-0677">Repeat</keyword>
<feature type="compositionally biased region" description="Basic and acidic residues" evidence="6">
    <location>
        <begin position="1400"/>
        <end position="1412"/>
    </location>
</feature>
<dbReference type="Gene3D" id="2.10.110.10">
    <property type="entry name" value="Cysteine Rich Protein"/>
    <property type="match status" value="1"/>
</dbReference>
<dbReference type="NCBIfam" id="TIGR00756">
    <property type="entry name" value="PPR"/>
    <property type="match status" value="1"/>
</dbReference>
<feature type="region of interest" description="Disordered" evidence="6">
    <location>
        <begin position="1302"/>
        <end position="1412"/>
    </location>
</feature>
<dbReference type="InterPro" id="IPR033443">
    <property type="entry name" value="PROP1-like_PPR_dom"/>
</dbReference>
<dbReference type="PROSITE" id="PS50023">
    <property type="entry name" value="LIM_DOMAIN_2"/>
    <property type="match status" value="1"/>
</dbReference>
<proteinExistence type="predicted"/>
<dbReference type="InterPro" id="IPR002885">
    <property type="entry name" value="PPR_rpt"/>
</dbReference>
<evidence type="ECO:0000256" key="1">
    <source>
        <dbReference type="ARBA" id="ARBA00022723"/>
    </source>
</evidence>
<reference evidence="8 9" key="1">
    <citation type="journal article" date="2018" name="Genome Biol. Evol.">
        <title>Multiple Roots of Fruiting Body Formation in Amoebozoa.</title>
        <authorList>
            <person name="Hillmann F."/>
            <person name="Forbes G."/>
            <person name="Novohradska S."/>
            <person name="Ferling I."/>
            <person name="Riege K."/>
            <person name="Groth M."/>
            <person name="Westermann M."/>
            <person name="Marz M."/>
            <person name="Spaller T."/>
            <person name="Winckler T."/>
            <person name="Schaap P."/>
            <person name="Glockner G."/>
        </authorList>
    </citation>
    <scope>NUCLEOTIDE SEQUENCE [LARGE SCALE GENOMIC DNA]</scope>
    <source>
        <strain evidence="8 9">Jena</strain>
    </source>
</reference>
<dbReference type="SMART" id="SM00132">
    <property type="entry name" value="LIM"/>
    <property type="match status" value="1"/>
</dbReference>
<evidence type="ECO:0000313" key="9">
    <source>
        <dbReference type="Proteomes" id="UP000241769"/>
    </source>
</evidence>
<dbReference type="OrthoDB" id="185373at2759"/>
<dbReference type="PANTHER" id="PTHR47939">
    <property type="entry name" value="MEMBRANE-ASSOCIATED SALT-INDUCIBLE PROTEIN-LIKE"/>
    <property type="match status" value="1"/>
</dbReference>
<feature type="repeat" description="PPR" evidence="5">
    <location>
        <begin position="341"/>
        <end position="375"/>
    </location>
</feature>
<dbReference type="PROSITE" id="PS00478">
    <property type="entry name" value="LIM_DOMAIN_1"/>
    <property type="match status" value="1"/>
</dbReference>
<comment type="caution">
    <text evidence="8">The sequence shown here is derived from an EMBL/GenBank/DDBJ whole genome shotgun (WGS) entry which is preliminary data.</text>
</comment>
<protein>
    <submittedName>
        <fullName evidence="8">Putative pentatricopeptide repeat-containing protein</fullName>
    </submittedName>
</protein>
<dbReference type="InParanoid" id="A0A2P6N9V6"/>
<dbReference type="Proteomes" id="UP000241769">
    <property type="component" value="Unassembled WGS sequence"/>
</dbReference>
<feature type="compositionally biased region" description="Acidic residues" evidence="6">
    <location>
        <begin position="1389"/>
        <end position="1399"/>
    </location>
</feature>
<evidence type="ECO:0000256" key="4">
    <source>
        <dbReference type="PROSITE-ProRule" id="PRU00125"/>
    </source>
</evidence>
<evidence type="ECO:0000256" key="2">
    <source>
        <dbReference type="ARBA" id="ARBA00022737"/>
    </source>
</evidence>
<feature type="region of interest" description="Disordered" evidence="6">
    <location>
        <begin position="921"/>
        <end position="946"/>
    </location>
</feature>
<gene>
    <name evidence="8" type="ORF">PROFUN_11592</name>
</gene>
<feature type="region of interest" description="Disordered" evidence="6">
    <location>
        <begin position="967"/>
        <end position="995"/>
    </location>
</feature>
<dbReference type="Gene3D" id="1.25.40.10">
    <property type="entry name" value="Tetratricopeptide repeat domain"/>
    <property type="match status" value="7"/>
</dbReference>
<evidence type="ECO:0000256" key="6">
    <source>
        <dbReference type="SAM" id="MobiDB-lite"/>
    </source>
</evidence>
<dbReference type="Pfam" id="PF00412">
    <property type="entry name" value="LIM"/>
    <property type="match status" value="1"/>
</dbReference>
<dbReference type="GO" id="GO:0046872">
    <property type="term" value="F:metal ion binding"/>
    <property type="evidence" value="ECO:0007669"/>
    <property type="project" value="UniProtKB-KW"/>
</dbReference>
<dbReference type="Pfam" id="PF01535">
    <property type="entry name" value="PPR"/>
    <property type="match status" value="2"/>
</dbReference>
<keyword evidence="3 4" id="KW-0862">Zinc</keyword>
<feature type="repeat" description="PPR" evidence="5">
    <location>
        <begin position="514"/>
        <end position="548"/>
    </location>
</feature>
<evidence type="ECO:0000259" key="7">
    <source>
        <dbReference type="PROSITE" id="PS50023"/>
    </source>
</evidence>
<evidence type="ECO:0000256" key="5">
    <source>
        <dbReference type="PROSITE-ProRule" id="PRU00708"/>
    </source>
</evidence>
<dbReference type="CDD" id="cd08368">
    <property type="entry name" value="LIM"/>
    <property type="match status" value="1"/>
</dbReference>
<dbReference type="STRING" id="1890364.A0A2P6N9V6"/>
<keyword evidence="4" id="KW-0440">LIM domain</keyword>